<keyword evidence="3" id="KW-0158">Chromosome</keyword>
<dbReference type="GO" id="GO:0000278">
    <property type="term" value="P:mitotic cell cycle"/>
    <property type="evidence" value="ECO:0007669"/>
    <property type="project" value="InterPro"/>
</dbReference>
<comment type="subcellular location">
    <subcellularLocation>
        <location evidence="2">Chromosome</location>
        <location evidence="2">Centromere</location>
        <location evidence="2">Kinetochore</location>
    </subcellularLocation>
    <subcellularLocation>
        <location evidence="1">Nucleus</location>
    </subcellularLocation>
</comment>
<dbReference type="Pfam" id="PF15510">
    <property type="entry name" value="CENP-W"/>
    <property type="match status" value="1"/>
</dbReference>
<dbReference type="GO" id="GO:0007059">
    <property type="term" value="P:chromosome segregation"/>
    <property type="evidence" value="ECO:0007669"/>
    <property type="project" value="TreeGrafter"/>
</dbReference>
<dbReference type="EMBL" id="VXAJ01000113">
    <property type="protein sequence ID" value="NXK05593.1"/>
    <property type="molecule type" value="Genomic_DNA"/>
</dbReference>
<dbReference type="GO" id="GO:0051382">
    <property type="term" value="P:kinetochore assembly"/>
    <property type="evidence" value="ECO:0007669"/>
    <property type="project" value="InterPro"/>
</dbReference>
<dbReference type="InterPro" id="IPR009072">
    <property type="entry name" value="Histone-fold"/>
</dbReference>
<dbReference type="Proteomes" id="UP000555649">
    <property type="component" value="Unassembled WGS sequence"/>
</dbReference>
<protein>
    <submittedName>
        <fullName evidence="8">CENPW protein</fullName>
    </submittedName>
</protein>
<dbReference type="PANTHER" id="PTHR34832">
    <property type="entry name" value="CENTROMERE PROTEIN W"/>
    <property type="match status" value="1"/>
</dbReference>
<dbReference type="GO" id="GO:0003677">
    <property type="term" value="F:DNA binding"/>
    <property type="evidence" value="ECO:0007669"/>
    <property type="project" value="InterPro"/>
</dbReference>
<dbReference type="PANTHER" id="PTHR34832:SF1">
    <property type="entry name" value="CENTROMERE PROTEIN W"/>
    <property type="match status" value="1"/>
</dbReference>
<organism evidence="8 9">
    <name type="scientific">Herpetotheres cachinnans</name>
    <name type="common">Laughing falcon</name>
    <name type="synonym">Falco cachinnans</name>
    <dbReference type="NCBI Taxonomy" id="56343"/>
    <lineage>
        <taxon>Eukaryota</taxon>
        <taxon>Metazoa</taxon>
        <taxon>Chordata</taxon>
        <taxon>Craniata</taxon>
        <taxon>Vertebrata</taxon>
        <taxon>Euteleostomi</taxon>
        <taxon>Archelosauria</taxon>
        <taxon>Archosauria</taxon>
        <taxon>Dinosauria</taxon>
        <taxon>Saurischia</taxon>
        <taxon>Theropoda</taxon>
        <taxon>Coelurosauria</taxon>
        <taxon>Aves</taxon>
        <taxon>Neognathae</taxon>
        <taxon>Neoaves</taxon>
        <taxon>Telluraves</taxon>
        <taxon>Australaves</taxon>
        <taxon>Falconiformes</taxon>
        <taxon>Falconidae</taxon>
        <taxon>Herpetotheres</taxon>
    </lineage>
</organism>
<proteinExistence type="inferred from homology"/>
<dbReference type="GO" id="GO:0005654">
    <property type="term" value="C:nucleoplasm"/>
    <property type="evidence" value="ECO:0007669"/>
    <property type="project" value="TreeGrafter"/>
</dbReference>
<keyword evidence="9" id="KW-1185">Reference proteome</keyword>
<dbReference type="AlphaFoldDB" id="A0A7L0GFV2"/>
<evidence type="ECO:0000256" key="1">
    <source>
        <dbReference type="ARBA" id="ARBA00004123"/>
    </source>
</evidence>
<dbReference type="GO" id="GO:0046982">
    <property type="term" value="F:protein heterodimerization activity"/>
    <property type="evidence" value="ECO:0007669"/>
    <property type="project" value="InterPro"/>
</dbReference>
<evidence type="ECO:0000256" key="7">
    <source>
        <dbReference type="ARBA" id="ARBA00038432"/>
    </source>
</evidence>
<evidence type="ECO:0000313" key="9">
    <source>
        <dbReference type="Proteomes" id="UP000555649"/>
    </source>
</evidence>
<sequence length="91" mass="10595">SRSRMKRTAPRRTLRKIIKKHKPQLRLAANADLLAWLFYFTFKQECPGVEIVHLSFLLFLHRLAEEARTNAFENKSKIIKPEHAIAAAKVI</sequence>
<dbReference type="Gene3D" id="1.10.20.10">
    <property type="entry name" value="Histone, subunit A"/>
    <property type="match status" value="2"/>
</dbReference>
<evidence type="ECO:0000313" key="8">
    <source>
        <dbReference type="EMBL" id="NXK05593.1"/>
    </source>
</evidence>
<reference evidence="8 9" key="1">
    <citation type="submission" date="2019-09" db="EMBL/GenBank/DDBJ databases">
        <title>Bird 10,000 Genomes (B10K) Project - Family phase.</title>
        <authorList>
            <person name="Zhang G."/>
        </authorList>
    </citation>
    <scope>NUCLEOTIDE SEQUENCE [LARGE SCALE GENOMIC DNA]</scope>
    <source>
        <strain evidence="8">B10K-DU-005-78</strain>
        <tissue evidence="8">Mixed tissue sample</tissue>
    </source>
</reference>
<keyword evidence="4" id="KW-0995">Kinetochore</keyword>
<evidence type="ECO:0000256" key="6">
    <source>
        <dbReference type="ARBA" id="ARBA00023328"/>
    </source>
</evidence>
<evidence type="ECO:0000256" key="2">
    <source>
        <dbReference type="ARBA" id="ARBA00004629"/>
    </source>
</evidence>
<name>A0A7L0GFV2_HERCA</name>
<accession>A0A7L0GFV2</accession>
<keyword evidence="6" id="KW-0137">Centromere</keyword>
<comment type="caution">
    <text evidence="8">The sequence shown here is derived from an EMBL/GenBank/DDBJ whole genome shotgun (WGS) entry which is preliminary data.</text>
</comment>
<dbReference type="CDD" id="cd13732">
    <property type="entry name" value="HFD_CENP-W"/>
    <property type="match status" value="1"/>
</dbReference>
<evidence type="ECO:0000256" key="3">
    <source>
        <dbReference type="ARBA" id="ARBA00022454"/>
    </source>
</evidence>
<dbReference type="InterPro" id="IPR052484">
    <property type="entry name" value="CENP-W/WIP1"/>
</dbReference>
<gene>
    <name evidence="8" type="primary">Cenpw</name>
    <name evidence="8" type="ORF">HERCAC_R09939</name>
</gene>
<evidence type="ECO:0000256" key="5">
    <source>
        <dbReference type="ARBA" id="ARBA00023242"/>
    </source>
</evidence>
<feature type="non-terminal residue" evidence="8">
    <location>
        <position position="91"/>
    </location>
</feature>
<keyword evidence="5" id="KW-0539">Nucleus</keyword>
<feature type="non-terminal residue" evidence="8">
    <location>
        <position position="1"/>
    </location>
</feature>
<dbReference type="InterPro" id="IPR028847">
    <property type="entry name" value="CENP-W"/>
</dbReference>
<comment type="similarity">
    <text evidence="7">Belongs to the CENP-W/WIP1 family.</text>
</comment>
<evidence type="ECO:0000256" key="4">
    <source>
        <dbReference type="ARBA" id="ARBA00022838"/>
    </source>
</evidence>
<dbReference type="GO" id="GO:0000776">
    <property type="term" value="C:kinetochore"/>
    <property type="evidence" value="ECO:0007669"/>
    <property type="project" value="UniProtKB-KW"/>
</dbReference>